<organism evidence="3 4">
    <name type="scientific">Tegillarca granosa</name>
    <name type="common">Malaysian cockle</name>
    <name type="synonym">Anadara granosa</name>
    <dbReference type="NCBI Taxonomy" id="220873"/>
    <lineage>
        <taxon>Eukaryota</taxon>
        <taxon>Metazoa</taxon>
        <taxon>Spiralia</taxon>
        <taxon>Lophotrochozoa</taxon>
        <taxon>Mollusca</taxon>
        <taxon>Bivalvia</taxon>
        <taxon>Autobranchia</taxon>
        <taxon>Pteriomorphia</taxon>
        <taxon>Arcoida</taxon>
        <taxon>Arcoidea</taxon>
        <taxon>Arcidae</taxon>
        <taxon>Tegillarca</taxon>
    </lineage>
</organism>
<dbReference type="Proteomes" id="UP001217089">
    <property type="component" value="Unassembled WGS sequence"/>
</dbReference>
<dbReference type="CDD" id="cd00037">
    <property type="entry name" value="CLECT"/>
    <property type="match status" value="1"/>
</dbReference>
<evidence type="ECO:0000256" key="1">
    <source>
        <dbReference type="ARBA" id="ARBA00023157"/>
    </source>
</evidence>
<dbReference type="PROSITE" id="PS00615">
    <property type="entry name" value="C_TYPE_LECTIN_1"/>
    <property type="match status" value="1"/>
</dbReference>
<dbReference type="EMBL" id="JARBDR010000756">
    <property type="protein sequence ID" value="KAJ8307685.1"/>
    <property type="molecule type" value="Genomic_DNA"/>
</dbReference>
<dbReference type="InterPro" id="IPR001304">
    <property type="entry name" value="C-type_lectin-like"/>
</dbReference>
<keyword evidence="4" id="KW-1185">Reference proteome</keyword>
<evidence type="ECO:0000259" key="2">
    <source>
        <dbReference type="PROSITE" id="PS50041"/>
    </source>
</evidence>
<dbReference type="InterPro" id="IPR016186">
    <property type="entry name" value="C-type_lectin-like/link_sf"/>
</dbReference>
<keyword evidence="1" id="KW-1015">Disulfide bond</keyword>
<proteinExistence type="predicted"/>
<evidence type="ECO:0000313" key="4">
    <source>
        <dbReference type="Proteomes" id="UP001217089"/>
    </source>
</evidence>
<comment type="caution">
    <text evidence="3">The sequence shown here is derived from an EMBL/GenBank/DDBJ whole genome shotgun (WGS) entry which is preliminary data.</text>
</comment>
<dbReference type="InterPro" id="IPR016187">
    <property type="entry name" value="CTDL_fold"/>
</dbReference>
<feature type="domain" description="C-type lectin" evidence="2">
    <location>
        <begin position="52"/>
        <end position="107"/>
    </location>
</feature>
<dbReference type="SUPFAM" id="SSF56436">
    <property type="entry name" value="C-type lectin-like"/>
    <property type="match status" value="1"/>
</dbReference>
<accession>A0ABQ9ERB7</accession>
<dbReference type="InterPro" id="IPR018378">
    <property type="entry name" value="C-type_lectin_CS"/>
</dbReference>
<reference evidence="3 4" key="1">
    <citation type="submission" date="2022-12" db="EMBL/GenBank/DDBJ databases">
        <title>Chromosome-level genome of Tegillarca granosa.</title>
        <authorList>
            <person name="Kim J."/>
        </authorList>
    </citation>
    <scope>NUCLEOTIDE SEQUENCE [LARGE SCALE GENOMIC DNA]</scope>
    <source>
        <strain evidence="3">Teg-2019</strain>
        <tissue evidence="3">Adductor muscle</tissue>
    </source>
</reference>
<dbReference type="Gene3D" id="3.10.100.10">
    <property type="entry name" value="Mannose-Binding Protein A, subunit A"/>
    <property type="match status" value="1"/>
</dbReference>
<gene>
    <name evidence="3" type="ORF">KUTeg_014766</name>
</gene>
<evidence type="ECO:0000313" key="3">
    <source>
        <dbReference type="EMBL" id="KAJ8307685.1"/>
    </source>
</evidence>
<dbReference type="PROSITE" id="PS50041">
    <property type="entry name" value="C_TYPE_LECTIN_2"/>
    <property type="match status" value="1"/>
</dbReference>
<protein>
    <recommendedName>
        <fullName evidence="2">C-type lectin domain-containing protein</fullName>
    </recommendedName>
</protein>
<name>A0ABQ9ERB7_TEGGR</name>
<sequence length="244" mass="28802">MFAKQMLAKMDGCTSMENSPTRCTDHTNCYKKGSRLADVKSMDELNIIRKRKWIWSYNNEPIKWTYWYTGEPNGKRSENCLIITKYRGDKWKWNDSDCKNSYHFVCQKKMQTQLEKQCLSTKDLLDELIKCKQRCKCYIQNISKHGYSQQTLSAVVIPYDMQKILMKFDKDTTFLMQLPLNKIACFGNKYTFVSDKFFWYILPGSKSFVFRQGLHFQNLTNCFGKNISIINPIQNHDKTATTIK</sequence>